<accession>A0ABS2V446</accession>
<dbReference type="Gene3D" id="3.10.580.10">
    <property type="entry name" value="CBS-domain"/>
    <property type="match status" value="1"/>
</dbReference>
<sequence>MVPPTYTVSDVMTRRVVAVPPDASFKEIVTAMERWKVTALPVLQNEDTVIGVVSEADLLHKEEYRDRPPGLVDTMRHPRAAEQAVALTARDLMSRPAVTISGRATLAEAARLMAHRRLKRLPVLDASGRIEGIVSRADLLKVFLRPDETLAAEIRSEVVSPLFGHEGNDVRVAVDKGVVTLAGAVSDKRLIAVAERLAHSVEGVTGVHCTLTAAS</sequence>
<dbReference type="CDD" id="cd04586">
    <property type="entry name" value="CBS_pair_BON_assoc"/>
    <property type="match status" value="1"/>
</dbReference>
<evidence type="ECO:0000259" key="4">
    <source>
        <dbReference type="PROSITE" id="PS51371"/>
    </source>
</evidence>
<keyword evidence="1 2" id="KW-0129">CBS domain</keyword>
<evidence type="ECO:0000256" key="2">
    <source>
        <dbReference type="PROSITE-ProRule" id="PRU00703"/>
    </source>
</evidence>
<dbReference type="InterPro" id="IPR000644">
    <property type="entry name" value="CBS_dom"/>
</dbReference>
<evidence type="ECO:0000313" key="6">
    <source>
        <dbReference type="Proteomes" id="UP000664109"/>
    </source>
</evidence>
<dbReference type="PROSITE" id="PS50914">
    <property type="entry name" value="BON"/>
    <property type="match status" value="1"/>
</dbReference>
<dbReference type="EMBL" id="JAFEJA010000002">
    <property type="protein sequence ID" value="MBM9624272.1"/>
    <property type="molecule type" value="Genomic_DNA"/>
</dbReference>
<dbReference type="SMART" id="SM00116">
    <property type="entry name" value="CBS"/>
    <property type="match status" value="2"/>
</dbReference>
<dbReference type="Pfam" id="PF00571">
    <property type="entry name" value="CBS"/>
    <property type="match status" value="2"/>
</dbReference>
<evidence type="ECO:0000259" key="3">
    <source>
        <dbReference type="PROSITE" id="PS50914"/>
    </source>
</evidence>
<keyword evidence="6" id="KW-1185">Reference proteome</keyword>
<dbReference type="SUPFAM" id="SSF54631">
    <property type="entry name" value="CBS-domain pair"/>
    <property type="match status" value="1"/>
</dbReference>
<organism evidence="5 6">
    <name type="scientific">Streptomyces zhihengii</name>
    <dbReference type="NCBI Taxonomy" id="1818004"/>
    <lineage>
        <taxon>Bacteria</taxon>
        <taxon>Bacillati</taxon>
        <taxon>Actinomycetota</taxon>
        <taxon>Actinomycetes</taxon>
        <taxon>Kitasatosporales</taxon>
        <taxon>Streptomycetaceae</taxon>
        <taxon>Streptomyces</taxon>
    </lineage>
</organism>
<dbReference type="Proteomes" id="UP000664109">
    <property type="component" value="Unassembled WGS sequence"/>
</dbReference>
<gene>
    <name evidence="5" type="ORF">JE024_37545</name>
</gene>
<reference evidence="5 6" key="1">
    <citation type="journal article" date="2016" name="Arch. Microbiol.">
        <title>Streptomyces zhihengii sp. nov., isolated from rhizospheric soil of Psammosilene tunicoides.</title>
        <authorList>
            <person name="Huang M.J."/>
            <person name="Fei J.J."/>
            <person name="Salam N."/>
            <person name="Kim C.J."/>
            <person name="Hozzein W.N."/>
            <person name="Xiao M."/>
            <person name="Huang H.Q."/>
            <person name="Li W.J."/>
        </authorList>
    </citation>
    <scope>NUCLEOTIDE SEQUENCE [LARGE SCALE GENOMIC DNA]</scope>
    <source>
        <strain evidence="5 6">YIM T102</strain>
    </source>
</reference>
<feature type="domain" description="CBS" evidence="4">
    <location>
        <begin position="12"/>
        <end position="69"/>
    </location>
</feature>
<dbReference type="InterPro" id="IPR046342">
    <property type="entry name" value="CBS_dom_sf"/>
</dbReference>
<dbReference type="RefSeq" id="WP_205378291.1">
    <property type="nucleotide sequence ID" value="NZ_JAFEJA010000002.1"/>
</dbReference>
<dbReference type="Pfam" id="PF04972">
    <property type="entry name" value="BON"/>
    <property type="match status" value="1"/>
</dbReference>
<feature type="domain" description="CBS" evidence="4">
    <location>
        <begin position="93"/>
        <end position="149"/>
    </location>
</feature>
<dbReference type="InterPro" id="IPR051257">
    <property type="entry name" value="Diverse_CBS-Domain"/>
</dbReference>
<name>A0ABS2V446_9ACTN</name>
<dbReference type="PANTHER" id="PTHR43080">
    <property type="entry name" value="CBS DOMAIN-CONTAINING PROTEIN CBSX3, MITOCHONDRIAL"/>
    <property type="match status" value="1"/>
</dbReference>
<dbReference type="PANTHER" id="PTHR43080:SF29">
    <property type="entry name" value="OS02G0818000 PROTEIN"/>
    <property type="match status" value="1"/>
</dbReference>
<feature type="domain" description="BON" evidence="3">
    <location>
        <begin position="146"/>
        <end position="215"/>
    </location>
</feature>
<dbReference type="PIRSF" id="PIRSF036990">
    <property type="entry name" value="UCP036990_CBS_BON"/>
    <property type="match status" value="1"/>
</dbReference>
<comment type="caution">
    <text evidence="5">The sequence shown here is derived from an EMBL/GenBank/DDBJ whole genome shotgun (WGS) entry which is preliminary data.</text>
</comment>
<evidence type="ECO:0000256" key="1">
    <source>
        <dbReference type="ARBA" id="ARBA00023122"/>
    </source>
</evidence>
<dbReference type="PROSITE" id="PS51371">
    <property type="entry name" value="CBS"/>
    <property type="match status" value="2"/>
</dbReference>
<dbReference type="Gene3D" id="3.30.1340.30">
    <property type="match status" value="1"/>
</dbReference>
<evidence type="ECO:0000313" key="5">
    <source>
        <dbReference type="EMBL" id="MBM9624272.1"/>
    </source>
</evidence>
<dbReference type="InterPro" id="IPR017080">
    <property type="entry name" value="UCP036990_CBS_BON"/>
</dbReference>
<proteinExistence type="predicted"/>
<dbReference type="InterPro" id="IPR007055">
    <property type="entry name" value="BON_dom"/>
</dbReference>
<protein>
    <submittedName>
        <fullName evidence="5">CBS domain-containing protein</fullName>
    </submittedName>
</protein>